<dbReference type="InterPro" id="IPR039426">
    <property type="entry name" value="TonB-dep_rcpt-like"/>
</dbReference>
<keyword evidence="3 11" id="KW-1134">Transmembrane beta strand</keyword>
<evidence type="ECO:0000313" key="17">
    <source>
        <dbReference type="Proteomes" id="UP000052268"/>
    </source>
</evidence>
<dbReference type="GO" id="GO:0009279">
    <property type="term" value="C:cell outer membrane"/>
    <property type="evidence" value="ECO:0007669"/>
    <property type="project" value="UniProtKB-SubCell"/>
</dbReference>
<evidence type="ECO:0000256" key="1">
    <source>
        <dbReference type="ARBA" id="ARBA00004571"/>
    </source>
</evidence>
<dbReference type="PATRIC" id="fig|1114963.3.peg.4162"/>
<accession>A0A0J7XIX0</accession>
<reference evidence="16 17" key="1">
    <citation type="journal article" date="2015" name="G3 (Bethesda)">
        <title>Insights into Ongoing Evolution of the Hexachlorocyclohexane Catabolic Pathway from Comparative Genomics of Ten Sphingomonadaceae Strains.</title>
        <authorList>
            <person name="Pearce S.L."/>
            <person name="Oakeshott J.G."/>
            <person name="Pandey G."/>
        </authorList>
    </citation>
    <scope>NUCLEOTIDE SEQUENCE [LARGE SCALE GENOMIC DNA]</scope>
    <source>
        <strain evidence="16 17">LL02</strain>
    </source>
</reference>
<keyword evidence="4" id="KW-0410">Iron transport</keyword>
<evidence type="ECO:0000256" key="7">
    <source>
        <dbReference type="ARBA" id="ARBA00023065"/>
    </source>
</evidence>
<proteinExistence type="inferred from homology"/>
<evidence type="ECO:0000256" key="10">
    <source>
        <dbReference type="ARBA" id="ARBA00023237"/>
    </source>
</evidence>
<dbReference type="SUPFAM" id="SSF56935">
    <property type="entry name" value="Porins"/>
    <property type="match status" value="1"/>
</dbReference>
<evidence type="ECO:0000256" key="6">
    <source>
        <dbReference type="ARBA" id="ARBA00023004"/>
    </source>
</evidence>
<comment type="subcellular location">
    <subcellularLocation>
        <location evidence="1 11">Cell outer membrane</location>
        <topology evidence="1 11">Multi-pass membrane protein</topology>
    </subcellularLocation>
</comment>
<keyword evidence="17" id="KW-1185">Reference proteome</keyword>
<evidence type="ECO:0000256" key="5">
    <source>
        <dbReference type="ARBA" id="ARBA00022692"/>
    </source>
</evidence>
<evidence type="ECO:0000313" key="16">
    <source>
        <dbReference type="EMBL" id="KMS51976.1"/>
    </source>
</evidence>
<keyword evidence="8 12" id="KW-0798">TonB box</keyword>
<dbReference type="GO" id="GO:0006826">
    <property type="term" value="P:iron ion transport"/>
    <property type="evidence" value="ECO:0007669"/>
    <property type="project" value="UniProtKB-KW"/>
</dbReference>
<name>A0A0J7XIX0_9SPHN</name>
<dbReference type="PANTHER" id="PTHR32552">
    <property type="entry name" value="FERRICHROME IRON RECEPTOR-RELATED"/>
    <property type="match status" value="1"/>
</dbReference>
<dbReference type="Pfam" id="PF07715">
    <property type="entry name" value="Plug"/>
    <property type="match status" value="1"/>
</dbReference>
<gene>
    <name evidence="16" type="ORF">V474_02705</name>
</gene>
<dbReference type="InterPro" id="IPR000531">
    <property type="entry name" value="Beta-barrel_TonB"/>
</dbReference>
<dbReference type="InterPro" id="IPR036942">
    <property type="entry name" value="Beta-barrel_TonB_sf"/>
</dbReference>
<evidence type="ECO:0000256" key="11">
    <source>
        <dbReference type="PROSITE-ProRule" id="PRU01360"/>
    </source>
</evidence>
<dbReference type="InterPro" id="IPR012910">
    <property type="entry name" value="Plug_dom"/>
</dbReference>
<feature type="signal peptide" evidence="13">
    <location>
        <begin position="1"/>
        <end position="33"/>
    </location>
</feature>
<dbReference type="Pfam" id="PF00593">
    <property type="entry name" value="TonB_dep_Rec_b-barrel"/>
    <property type="match status" value="1"/>
</dbReference>
<dbReference type="EMBL" id="JACU01000010">
    <property type="protein sequence ID" value="KMS51976.1"/>
    <property type="molecule type" value="Genomic_DNA"/>
</dbReference>
<evidence type="ECO:0000256" key="12">
    <source>
        <dbReference type="RuleBase" id="RU003357"/>
    </source>
</evidence>
<evidence type="ECO:0000256" key="4">
    <source>
        <dbReference type="ARBA" id="ARBA00022496"/>
    </source>
</evidence>
<keyword evidence="6" id="KW-0408">Iron</keyword>
<dbReference type="PANTHER" id="PTHR32552:SF81">
    <property type="entry name" value="TONB-DEPENDENT OUTER MEMBRANE RECEPTOR"/>
    <property type="match status" value="1"/>
</dbReference>
<evidence type="ECO:0000256" key="2">
    <source>
        <dbReference type="ARBA" id="ARBA00022448"/>
    </source>
</evidence>
<comment type="caution">
    <text evidence="16">The sequence shown here is derived from an EMBL/GenBank/DDBJ whole genome shotgun (WGS) entry which is preliminary data.</text>
</comment>
<protein>
    <recommendedName>
        <fullName evidence="18">TonB-denpendent receptor</fullName>
    </recommendedName>
</protein>
<evidence type="ECO:0000259" key="15">
    <source>
        <dbReference type="Pfam" id="PF07715"/>
    </source>
</evidence>
<keyword evidence="13" id="KW-0732">Signal</keyword>
<sequence>MLRNNAARFVDGKIAMSASVAVIALVMPACANAQDVSSPAPAPATATAAQSPSDSLGDIVVTARRESESLQNVPVSVQVVTGDAIQKLAIVQPSEIAKLAPGLSIRLAEPGNPSLVLRGVRWVQASGTPAIPIYFNEIGFDPVQSLQTMYDVGQVEVLRGPQGTSRGAPSISGAVTITTRLPDLDEMGGYASGLIGTHDHQNVQGAINFPIVPGVFAVRVAGSYDNSQGNRVRSIYAAADPSLKTWSGRVSARFEPTDTLSINAMYQRLNQSSDFYTQVAGAGSSGLYASPYPTTLRFAPAGYNIDGRSAIRPGERLSVQETPNKQYLKTDLVTVNARWEVLGQVLSYNYGIQSNNRPKSFGTSVDQANVLIGYDQIQEGFFADRAYKNFHELRLSSDRAAGRFFDYDIGFYREQARSSQHTLIPNVLPGARGNPFGLPNPVVNPAAIDRYFLTADTNIQLRTKTYSFYGNLQLHLPSDFELSAGVRRIHDSRPSSIDVTTSSGYAAAGLASSFGGTCPTAAGLVASPVYAGVCDAFVPAGTRPTQSLGKVYTPTIYNVSLSRKFGPDVLVYATVGSSWRSGLPALANALPDDLLFPTPEKATSYELGVKTSLGRRARFNAAVFQIDYKGQLTQFQGISYFRTDTSRVDTTNVAFLYNVDARVRGAEAQLTVKPLHDLTLDFNLSYAKIESQGGQVPCNVGPAVSASNPMNFCDSAKGSSLNAASPFTASVNGDYTIPMDNFDGYLRFVGSYQGRNPAFGISDPDFKAKRNMIVDLFAGLTGPDAGWDVGVFAKNVFNTKRLLTSTTLQNTIAPEFGATGLSAVTVTPGREIGLQLRYAFGSR</sequence>
<comment type="similarity">
    <text evidence="11 12">Belongs to the TonB-dependent receptor family.</text>
</comment>
<evidence type="ECO:0000256" key="8">
    <source>
        <dbReference type="ARBA" id="ARBA00023077"/>
    </source>
</evidence>
<evidence type="ECO:0000256" key="9">
    <source>
        <dbReference type="ARBA" id="ARBA00023136"/>
    </source>
</evidence>
<evidence type="ECO:0000256" key="13">
    <source>
        <dbReference type="SAM" id="SignalP"/>
    </source>
</evidence>
<keyword evidence="9 11" id="KW-0472">Membrane</keyword>
<dbReference type="OrthoDB" id="7176070at2"/>
<dbReference type="AlphaFoldDB" id="A0A0J7XIX0"/>
<keyword evidence="7" id="KW-0406">Ion transport</keyword>
<evidence type="ECO:0008006" key="18">
    <source>
        <dbReference type="Google" id="ProtNLM"/>
    </source>
</evidence>
<feature type="chain" id="PRO_5005291833" description="TonB-denpendent receptor" evidence="13">
    <location>
        <begin position="34"/>
        <end position="843"/>
    </location>
</feature>
<evidence type="ECO:0000256" key="3">
    <source>
        <dbReference type="ARBA" id="ARBA00022452"/>
    </source>
</evidence>
<keyword evidence="2 11" id="KW-0813">Transport</keyword>
<dbReference type="PROSITE" id="PS52016">
    <property type="entry name" value="TONB_DEPENDENT_REC_3"/>
    <property type="match status" value="1"/>
</dbReference>
<dbReference type="Proteomes" id="UP000052268">
    <property type="component" value="Unassembled WGS sequence"/>
</dbReference>
<keyword evidence="10 11" id="KW-0998">Cell outer membrane</keyword>
<dbReference type="Gene3D" id="2.40.170.20">
    <property type="entry name" value="TonB-dependent receptor, beta-barrel domain"/>
    <property type="match status" value="1"/>
</dbReference>
<feature type="domain" description="TonB-dependent receptor-like beta-barrel" evidence="14">
    <location>
        <begin position="290"/>
        <end position="796"/>
    </location>
</feature>
<feature type="domain" description="TonB-dependent receptor plug" evidence="15">
    <location>
        <begin position="70"/>
        <end position="174"/>
    </location>
</feature>
<keyword evidence="5 11" id="KW-0812">Transmembrane</keyword>
<organism evidence="16 17">
    <name type="scientific">Novosphingobium barchaimii LL02</name>
    <dbReference type="NCBI Taxonomy" id="1114963"/>
    <lineage>
        <taxon>Bacteria</taxon>
        <taxon>Pseudomonadati</taxon>
        <taxon>Pseudomonadota</taxon>
        <taxon>Alphaproteobacteria</taxon>
        <taxon>Sphingomonadales</taxon>
        <taxon>Sphingomonadaceae</taxon>
        <taxon>Novosphingobium</taxon>
    </lineage>
</organism>
<evidence type="ECO:0000259" key="14">
    <source>
        <dbReference type="Pfam" id="PF00593"/>
    </source>
</evidence>